<dbReference type="InterPro" id="IPR038085">
    <property type="entry name" value="Rnp2-like_sf"/>
</dbReference>
<dbReference type="GO" id="GO:0001682">
    <property type="term" value="P:tRNA 5'-leader removal"/>
    <property type="evidence" value="ECO:0007669"/>
    <property type="project" value="InterPro"/>
</dbReference>
<proteinExistence type="inferred from homology"/>
<name>A0A182S853_9DIPT</name>
<evidence type="ECO:0000256" key="1">
    <source>
        <dbReference type="ARBA" id="ARBA00010800"/>
    </source>
</evidence>
<keyword evidence="3 6" id="KW-0819">tRNA processing</keyword>
<dbReference type="Gene3D" id="3.30.70.3250">
    <property type="entry name" value="Ribonuclease P, Pop5 subunit"/>
    <property type="match status" value="1"/>
</dbReference>
<evidence type="ECO:0000256" key="5">
    <source>
        <dbReference type="ARBA" id="ARBA00044198"/>
    </source>
</evidence>
<dbReference type="EnsemblMetazoa" id="AMAM001601-RA">
    <property type="protein sequence ID" value="AMAM001601-PA"/>
    <property type="gene ID" value="AMAM001601"/>
</dbReference>
<comment type="similarity">
    <text evidence="1 6">Belongs to the eukaryotic/archaeal RNase P protein component 2 family.</text>
</comment>
<accession>A0A182S853</accession>
<reference evidence="7" key="2">
    <citation type="submission" date="2020-05" db="UniProtKB">
        <authorList>
            <consortium name="EnsemblMetazoa"/>
        </authorList>
    </citation>
    <scope>IDENTIFICATION</scope>
    <source>
        <strain evidence="7">maculatus3</strain>
    </source>
</reference>
<keyword evidence="2" id="KW-0698">rRNA processing</keyword>
<reference evidence="8" key="1">
    <citation type="submission" date="2013-09" db="EMBL/GenBank/DDBJ databases">
        <title>The Genome Sequence of Anopheles maculatus species B.</title>
        <authorList>
            <consortium name="The Broad Institute Genomics Platform"/>
            <person name="Neafsey D.E."/>
            <person name="Besansky N."/>
            <person name="Howell P."/>
            <person name="Walton C."/>
            <person name="Young S.K."/>
            <person name="Zeng Q."/>
            <person name="Gargeya S."/>
            <person name="Fitzgerald M."/>
            <person name="Haas B."/>
            <person name="Abouelleil A."/>
            <person name="Allen A.W."/>
            <person name="Alvarado L."/>
            <person name="Arachchi H.M."/>
            <person name="Berlin A.M."/>
            <person name="Chapman S.B."/>
            <person name="Gainer-Dewar J."/>
            <person name="Goldberg J."/>
            <person name="Griggs A."/>
            <person name="Gujja S."/>
            <person name="Hansen M."/>
            <person name="Howarth C."/>
            <person name="Imamovic A."/>
            <person name="Ireland A."/>
            <person name="Larimer J."/>
            <person name="McCowan C."/>
            <person name="Murphy C."/>
            <person name="Pearson M."/>
            <person name="Poon T.W."/>
            <person name="Priest M."/>
            <person name="Roberts A."/>
            <person name="Saif S."/>
            <person name="Shea T."/>
            <person name="Sisk P."/>
            <person name="Sykes S."/>
            <person name="Wortman J."/>
            <person name="Nusbaum C."/>
            <person name="Birren B."/>
        </authorList>
    </citation>
    <scope>NUCLEOTIDE SEQUENCE [LARGE SCALE GENOMIC DNA]</scope>
    <source>
        <strain evidence="8">maculatus3</strain>
    </source>
</reference>
<dbReference type="InterPro" id="IPR016819">
    <property type="entry name" value="RNase_P/MRP_POP5"/>
</dbReference>
<evidence type="ECO:0000256" key="4">
    <source>
        <dbReference type="ARBA" id="ARBA00023242"/>
    </source>
</evidence>
<dbReference type="SUPFAM" id="SSF160350">
    <property type="entry name" value="Rnp2-like"/>
    <property type="match status" value="1"/>
</dbReference>
<dbReference type="AlphaFoldDB" id="A0A182S853"/>
<organism evidence="7 8">
    <name type="scientific">Anopheles maculatus</name>
    <dbReference type="NCBI Taxonomy" id="74869"/>
    <lineage>
        <taxon>Eukaryota</taxon>
        <taxon>Metazoa</taxon>
        <taxon>Ecdysozoa</taxon>
        <taxon>Arthropoda</taxon>
        <taxon>Hexapoda</taxon>
        <taxon>Insecta</taxon>
        <taxon>Pterygota</taxon>
        <taxon>Neoptera</taxon>
        <taxon>Endopterygota</taxon>
        <taxon>Diptera</taxon>
        <taxon>Nematocera</taxon>
        <taxon>Culicoidea</taxon>
        <taxon>Culicidae</taxon>
        <taxon>Anophelinae</taxon>
        <taxon>Anopheles</taxon>
        <taxon>Anopheles maculatus group</taxon>
    </lineage>
</organism>
<evidence type="ECO:0000313" key="7">
    <source>
        <dbReference type="EnsemblMetazoa" id="AMAM001601-PA"/>
    </source>
</evidence>
<comment type="function">
    <text evidence="6">Component of ribonuclease P, a protein complex that generates mature tRNA molecules by cleaving their 5'-ends.</text>
</comment>
<dbReference type="GO" id="GO:0030677">
    <property type="term" value="C:ribonuclease P complex"/>
    <property type="evidence" value="ECO:0007669"/>
    <property type="project" value="InterPro"/>
</dbReference>
<comment type="subcellular location">
    <subcellularLocation>
        <location evidence="6">Nucleus</location>
        <location evidence="6">Nucleolus</location>
    </subcellularLocation>
</comment>
<dbReference type="PANTHER" id="PTHR48414">
    <property type="entry name" value="POP5 HOMOLOG, RIBONUCLEASE P_MRP SUBUNIT"/>
    <property type="match status" value="1"/>
</dbReference>
<dbReference type="Proteomes" id="UP000075901">
    <property type="component" value="Unassembled WGS sequence"/>
</dbReference>
<dbReference type="GO" id="GO:0006364">
    <property type="term" value="P:rRNA processing"/>
    <property type="evidence" value="ECO:0007669"/>
    <property type="project" value="UniProtKB-KW"/>
</dbReference>
<keyword evidence="4 6" id="KW-0539">Nucleus</keyword>
<evidence type="ECO:0000256" key="6">
    <source>
        <dbReference type="PIRNR" id="PIRNR023803"/>
    </source>
</evidence>
<dbReference type="PANTHER" id="PTHR48414:SF1">
    <property type="entry name" value="POP5 HOMOLOG, RIBONUCLEASE P_MRP SUBUNIT"/>
    <property type="match status" value="1"/>
</dbReference>
<dbReference type="GO" id="GO:0005730">
    <property type="term" value="C:nucleolus"/>
    <property type="evidence" value="ECO:0007669"/>
    <property type="project" value="UniProtKB-SubCell"/>
</dbReference>
<dbReference type="VEuPathDB" id="VectorBase:AMAM001601"/>
<dbReference type="InterPro" id="IPR002759">
    <property type="entry name" value="Pop5/Rpp14/Rnp2-like"/>
</dbReference>
<evidence type="ECO:0000256" key="2">
    <source>
        <dbReference type="ARBA" id="ARBA00022552"/>
    </source>
</evidence>
<sequence length="145" mass="16853">MVRVKHRYILVQIRCNDRPSDESVAISSSAVYYQINTLVERYYGEFGSASMLQLNVLYFNAKTHLCIIQTRHGPHRFITSILPLITTAGSQVARFRTLYVGATLKQCHKFIIKYQQRYINKMIGDYRGEMQKQQLIADVTKMQTL</sequence>
<dbReference type="GO" id="GO:0033204">
    <property type="term" value="F:ribonuclease P RNA binding"/>
    <property type="evidence" value="ECO:0007669"/>
    <property type="project" value="InterPro"/>
</dbReference>
<dbReference type="Pfam" id="PF01900">
    <property type="entry name" value="RNase_P_Rpp14"/>
    <property type="match status" value="1"/>
</dbReference>
<evidence type="ECO:0000256" key="3">
    <source>
        <dbReference type="ARBA" id="ARBA00022694"/>
    </source>
</evidence>
<keyword evidence="8" id="KW-1185">Reference proteome</keyword>
<dbReference type="PIRSF" id="PIRSF023803">
    <property type="entry name" value="Ribonuclease_P_prd"/>
    <property type="match status" value="1"/>
</dbReference>
<protein>
    <recommendedName>
        <fullName evidence="5 6">Ribonuclease P/MRP protein subunit POP5</fullName>
    </recommendedName>
</protein>
<evidence type="ECO:0000313" key="8">
    <source>
        <dbReference type="Proteomes" id="UP000075901"/>
    </source>
</evidence>